<keyword evidence="5" id="KW-0424">Laminin EGF-like domain</keyword>
<keyword evidence="8" id="KW-1185">Reference proteome</keyword>
<keyword evidence="4" id="KW-0325">Glycoprotein</keyword>
<keyword evidence="3" id="KW-1015">Disulfide bond</keyword>
<sequence>MILEKSVDFANTWTPLQYYNKYCHGKNKTNDLITAETPDAVICTDRYSTEVPYSGGTVKFDVRNDRFVLFLGPSYADVARLYEAFETTNLARFLRMTNLRIRLLEPATDGREKAGSGDLVKYHYAISDITVYGGCFCNLHGKYCIKKDDHLTCQCQHFTDGVNCERCLPLYNNKLWKPGSYLPVPYGCDCHDHADVCSYNNSLGFGVCHCLHNTTGVRCDRCKDGYYDRPELPMNHSSWCNGKYKLIVY</sequence>
<dbReference type="GO" id="GO:0009887">
    <property type="term" value="P:animal organ morphogenesis"/>
    <property type="evidence" value="ECO:0007669"/>
    <property type="project" value="TreeGrafter"/>
</dbReference>
<organism evidence="7 8">
    <name type="scientific">Paralvinella palmiformis</name>
    <dbReference type="NCBI Taxonomy" id="53620"/>
    <lineage>
        <taxon>Eukaryota</taxon>
        <taxon>Metazoa</taxon>
        <taxon>Spiralia</taxon>
        <taxon>Lophotrochozoa</taxon>
        <taxon>Annelida</taxon>
        <taxon>Polychaeta</taxon>
        <taxon>Sedentaria</taxon>
        <taxon>Canalipalpata</taxon>
        <taxon>Terebellida</taxon>
        <taxon>Terebelliformia</taxon>
        <taxon>Alvinellidae</taxon>
        <taxon>Paralvinella</taxon>
    </lineage>
</organism>
<dbReference type="EMBL" id="JAODUP010000063">
    <property type="protein sequence ID" value="KAK2164468.1"/>
    <property type="molecule type" value="Genomic_DNA"/>
</dbReference>
<evidence type="ECO:0000313" key="7">
    <source>
        <dbReference type="EMBL" id="KAK2164468.1"/>
    </source>
</evidence>
<evidence type="ECO:0000313" key="8">
    <source>
        <dbReference type="Proteomes" id="UP001208570"/>
    </source>
</evidence>
<keyword evidence="1" id="KW-0732">Signal</keyword>
<dbReference type="InterPro" id="IPR050440">
    <property type="entry name" value="Laminin/Netrin_ECM"/>
</dbReference>
<reference evidence="7" key="1">
    <citation type="journal article" date="2023" name="Mol. Biol. Evol.">
        <title>Third-Generation Sequencing Reveals the Adaptive Role of the Epigenome in Three Deep-Sea Polychaetes.</title>
        <authorList>
            <person name="Perez M."/>
            <person name="Aroh O."/>
            <person name="Sun Y."/>
            <person name="Lan Y."/>
            <person name="Juniper S.K."/>
            <person name="Young C.R."/>
            <person name="Angers B."/>
            <person name="Qian P.Y."/>
        </authorList>
    </citation>
    <scope>NUCLEOTIDE SEQUENCE</scope>
    <source>
        <strain evidence="7">P08H-3</strain>
    </source>
</reference>
<dbReference type="GO" id="GO:0005604">
    <property type="term" value="C:basement membrane"/>
    <property type="evidence" value="ECO:0007669"/>
    <property type="project" value="UniProtKB-ARBA"/>
</dbReference>
<dbReference type="Proteomes" id="UP001208570">
    <property type="component" value="Unassembled WGS sequence"/>
</dbReference>
<keyword evidence="2" id="KW-0677">Repeat</keyword>
<dbReference type="InterPro" id="IPR002049">
    <property type="entry name" value="LE_dom"/>
</dbReference>
<dbReference type="AlphaFoldDB" id="A0AAD9NDE2"/>
<dbReference type="GO" id="GO:0007409">
    <property type="term" value="P:axonogenesis"/>
    <property type="evidence" value="ECO:0007669"/>
    <property type="project" value="TreeGrafter"/>
</dbReference>
<evidence type="ECO:0000259" key="6">
    <source>
        <dbReference type="PROSITE" id="PS51117"/>
    </source>
</evidence>
<dbReference type="Gene3D" id="2.10.25.10">
    <property type="entry name" value="Laminin"/>
    <property type="match status" value="1"/>
</dbReference>
<dbReference type="Gene3D" id="2.60.120.260">
    <property type="entry name" value="Galactose-binding domain-like"/>
    <property type="match status" value="1"/>
</dbReference>
<dbReference type="FunFam" id="2.10.25.10:FF:000188">
    <property type="entry name" value="Laminin subunit gamma 2"/>
    <property type="match status" value="1"/>
</dbReference>
<dbReference type="SMART" id="SM00180">
    <property type="entry name" value="EGF_Lam"/>
    <property type="match status" value="2"/>
</dbReference>
<dbReference type="SUPFAM" id="SSF57196">
    <property type="entry name" value="EGF/Laminin"/>
    <property type="match status" value="2"/>
</dbReference>
<name>A0AAD9NDE2_9ANNE</name>
<evidence type="ECO:0000256" key="5">
    <source>
        <dbReference type="ARBA" id="ARBA00023292"/>
    </source>
</evidence>
<dbReference type="GO" id="GO:0009888">
    <property type="term" value="P:tissue development"/>
    <property type="evidence" value="ECO:0007669"/>
    <property type="project" value="TreeGrafter"/>
</dbReference>
<dbReference type="Pfam" id="PF00053">
    <property type="entry name" value="EGF_laminin"/>
    <property type="match status" value="2"/>
</dbReference>
<dbReference type="PROSITE" id="PS51117">
    <property type="entry name" value="LAMININ_NTER"/>
    <property type="match status" value="1"/>
</dbReference>
<protein>
    <recommendedName>
        <fullName evidence="6">Laminin N-terminal domain-containing protein</fullName>
    </recommendedName>
</protein>
<evidence type="ECO:0000256" key="4">
    <source>
        <dbReference type="ARBA" id="ARBA00023180"/>
    </source>
</evidence>
<dbReference type="InterPro" id="IPR008211">
    <property type="entry name" value="Laminin_N"/>
</dbReference>
<feature type="domain" description="Laminin N-terminal" evidence="6">
    <location>
        <begin position="1"/>
        <end position="134"/>
    </location>
</feature>
<dbReference type="PROSITE" id="PS01248">
    <property type="entry name" value="EGF_LAM_1"/>
    <property type="match status" value="1"/>
</dbReference>
<dbReference type="Pfam" id="PF00055">
    <property type="entry name" value="Laminin_N"/>
    <property type="match status" value="1"/>
</dbReference>
<evidence type="ECO:0000256" key="3">
    <source>
        <dbReference type="ARBA" id="ARBA00023157"/>
    </source>
</evidence>
<comment type="caution">
    <text evidence="7">The sequence shown here is derived from an EMBL/GenBank/DDBJ whole genome shotgun (WGS) entry which is preliminary data.</text>
</comment>
<proteinExistence type="predicted"/>
<gene>
    <name evidence="7" type="ORF">LSH36_63g07036</name>
</gene>
<dbReference type="PANTHER" id="PTHR10574:SF440">
    <property type="entry name" value="LAMININ EGF-LIKE DOMAIN-CONTAINING PROTEIN"/>
    <property type="match status" value="1"/>
</dbReference>
<dbReference type="PANTHER" id="PTHR10574">
    <property type="entry name" value="NETRIN/LAMININ-RELATED"/>
    <property type="match status" value="1"/>
</dbReference>
<accession>A0AAD9NDE2</accession>
<evidence type="ECO:0000256" key="2">
    <source>
        <dbReference type="ARBA" id="ARBA00022737"/>
    </source>
</evidence>
<dbReference type="CDD" id="cd00055">
    <property type="entry name" value="EGF_Lam"/>
    <property type="match status" value="2"/>
</dbReference>
<evidence type="ECO:0000256" key="1">
    <source>
        <dbReference type="ARBA" id="ARBA00022729"/>
    </source>
</evidence>